<evidence type="ECO:0000259" key="2">
    <source>
        <dbReference type="PROSITE" id="PS50213"/>
    </source>
</evidence>
<dbReference type="OrthoDB" id="286301at2759"/>
<dbReference type="Gene3D" id="2.30.180.10">
    <property type="entry name" value="FAS1 domain"/>
    <property type="match status" value="1"/>
</dbReference>
<dbReference type="InterPro" id="IPR050904">
    <property type="entry name" value="Adhesion/Biosynth-related"/>
</dbReference>
<feature type="domain" description="FAS1" evidence="2">
    <location>
        <begin position="202"/>
        <end position="329"/>
    </location>
</feature>
<keyword evidence="1" id="KW-0732">Signal</keyword>
<gene>
    <name evidence="3" type="ORF">HYDPIDRAFT_28241</name>
</gene>
<protein>
    <recommendedName>
        <fullName evidence="2">FAS1 domain-containing protein</fullName>
    </recommendedName>
</protein>
<dbReference type="Pfam" id="PF02469">
    <property type="entry name" value="Fasciclin"/>
    <property type="match status" value="1"/>
</dbReference>
<dbReference type="PANTHER" id="PTHR10900">
    <property type="entry name" value="PERIOSTIN-RELATED"/>
    <property type="match status" value="1"/>
</dbReference>
<dbReference type="AlphaFoldDB" id="A0A0C9WAC6"/>
<dbReference type="SMART" id="SM00554">
    <property type="entry name" value="FAS1"/>
    <property type="match status" value="1"/>
</dbReference>
<evidence type="ECO:0000256" key="1">
    <source>
        <dbReference type="SAM" id="SignalP"/>
    </source>
</evidence>
<dbReference type="EMBL" id="KN839845">
    <property type="protein sequence ID" value="KIJ64888.1"/>
    <property type="molecule type" value="Genomic_DNA"/>
</dbReference>
<dbReference type="GO" id="GO:0005615">
    <property type="term" value="C:extracellular space"/>
    <property type="evidence" value="ECO:0007669"/>
    <property type="project" value="TreeGrafter"/>
</dbReference>
<dbReference type="InterPro" id="IPR000782">
    <property type="entry name" value="FAS1_domain"/>
</dbReference>
<name>A0A0C9WAC6_9AGAM</name>
<keyword evidence="4" id="KW-1185">Reference proteome</keyword>
<dbReference type="SUPFAM" id="SSF82153">
    <property type="entry name" value="FAS1 domain"/>
    <property type="match status" value="1"/>
</dbReference>
<organism evidence="3 4">
    <name type="scientific">Hydnomerulius pinastri MD-312</name>
    <dbReference type="NCBI Taxonomy" id="994086"/>
    <lineage>
        <taxon>Eukaryota</taxon>
        <taxon>Fungi</taxon>
        <taxon>Dikarya</taxon>
        <taxon>Basidiomycota</taxon>
        <taxon>Agaricomycotina</taxon>
        <taxon>Agaricomycetes</taxon>
        <taxon>Agaricomycetidae</taxon>
        <taxon>Boletales</taxon>
        <taxon>Boletales incertae sedis</taxon>
        <taxon>Leucogyrophana</taxon>
    </lineage>
</organism>
<evidence type="ECO:0000313" key="4">
    <source>
        <dbReference type="Proteomes" id="UP000053820"/>
    </source>
</evidence>
<evidence type="ECO:0000313" key="3">
    <source>
        <dbReference type="EMBL" id="KIJ64888.1"/>
    </source>
</evidence>
<dbReference type="InterPro" id="IPR036378">
    <property type="entry name" value="FAS1_dom_sf"/>
</dbReference>
<proteinExistence type="predicted"/>
<dbReference type="PROSITE" id="PS50213">
    <property type="entry name" value="FAS1"/>
    <property type="match status" value="1"/>
</dbReference>
<dbReference type="PANTHER" id="PTHR10900:SF77">
    <property type="entry name" value="FI19380P1"/>
    <property type="match status" value="1"/>
</dbReference>
<dbReference type="Proteomes" id="UP000053820">
    <property type="component" value="Unassembled WGS sequence"/>
</dbReference>
<reference evidence="3 4" key="1">
    <citation type="submission" date="2014-04" db="EMBL/GenBank/DDBJ databases">
        <title>Evolutionary Origins and Diversification of the Mycorrhizal Mutualists.</title>
        <authorList>
            <consortium name="DOE Joint Genome Institute"/>
            <consortium name="Mycorrhizal Genomics Consortium"/>
            <person name="Kohler A."/>
            <person name="Kuo A."/>
            <person name="Nagy L.G."/>
            <person name="Floudas D."/>
            <person name="Copeland A."/>
            <person name="Barry K.W."/>
            <person name="Cichocki N."/>
            <person name="Veneault-Fourrey C."/>
            <person name="LaButti K."/>
            <person name="Lindquist E.A."/>
            <person name="Lipzen A."/>
            <person name="Lundell T."/>
            <person name="Morin E."/>
            <person name="Murat C."/>
            <person name="Riley R."/>
            <person name="Ohm R."/>
            <person name="Sun H."/>
            <person name="Tunlid A."/>
            <person name="Henrissat B."/>
            <person name="Grigoriev I.V."/>
            <person name="Hibbett D.S."/>
            <person name="Martin F."/>
        </authorList>
    </citation>
    <scope>NUCLEOTIDE SEQUENCE [LARGE SCALE GENOMIC DNA]</scope>
    <source>
        <strain evidence="3 4">MD-312</strain>
    </source>
</reference>
<sequence length="413" mass="43093">MFPVVLSSVLILTAISLVSAQNASAYWENLQAALSVSIEKLPSALALYSMLSSSDTITFVGELTNGWVTSSGSTKDGQAGTTMFIPKFVITATVQYLSNQTLGIINNNSSLILAYMLYNLISDVIPTIAISPGHTIINTTLNDPNFVMLGNGSSQVLVLTQDSNGTCHVLNQLTDVILNTQGVLDLTPVSFTWAVSSELLVMPSNLSATASSAGFEAFASSASDAGVLSMFEGEHGITIFVPQDVAIDSGSLSSLNAAELGLLWRGHAVSGTNYSPGLANKQFTSLAGIQLSVSLDGMTVSIEGGNSAKILTSDILLSNGVVHILDSVLMSSLLANLAPDSATGGATGSGCIGNGLELLSAQRSESFRKWGEGSIASMEVSVNDMVLLGYLSIRIVIEYLSATTYTHTVTLLQ</sequence>
<accession>A0A0C9WAC6</accession>
<dbReference type="HOGENOM" id="CLU_665746_0_0_1"/>
<feature type="signal peptide" evidence="1">
    <location>
        <begin position="1"/>
        <end position="20"/>
    </location>
</feature>
<feature type="chain" id="PRO_5002205189" description="FAS1 domain-containing protein" evidence="1">
    <location>
        <begin position="21"/>
        <end position="413"/>
    </location>
</feature>